<dbReference type="Pfam" id="PF02841">
    <property type="entry name" value="GBP_C"/>
    <property type="match status" value="1"/>
</dbReference>
<keyword evidence="8" id="KW-0342">GTP-binding</keyword>
<dbReference type="Gene3D" id="3.40.50.300">
    <property type="entry name" value="P-loop containing nucleotide triphosphate hydrolases"/>
    <property type="match status" value="1"/>
</dbReference>
<keyword evidence="5" id="KW-0256">Endoplasmic reticulum</keyword>
<gene>
    <name evidence="14" type="ORF">SPLIT_LOCUS3322</name>
</gene>
<evidence type="ECO:0000256" key="5">
    <source>
        <dbReference type="ARBA" id="ARBA00022824"/>
    </source>
</evidence>
<evidence type="ECO:0000256" key="9">
    <source>
        <dbReference type="ARBA" id="ARBA00023136"/>
    </source>
</evidence>
<keyword evidence="4" id="KW-0378">Hydrolase</keyword>
<dbReference type="PANTHER" id="PTHR10751">
    <property type="entry name" value="GUANYLATE BINDING PROTEIN"/>
    <property type="match status" value="1"/>
</dbReference>
<proteinExistence type="inferred from homology"/>
<evidence type="ECO:0000256" key="4">
    <source>
        <dbReference type="ARBA" id="ARBA00022801"/>
    </source>
</evidence>
<evidence type="ECO:0000256" key="10">
    <source>
        <dbReference type="ARBA" id="ARBA00049117"/>
    </source>
</evidence>
<protein>
    <recommendedName>
        <fullName evidence="13">GB1/RHD3-type G domain-containing protein</fullName>
    </recommendedName>
</protein>
<feature type="transmembrane region" description="Helical" evidence="12">
    <location>
        <begin position="465"/>
        <end position="485"/>
    </location>
</feature>
<dbReference type="AlphaFoldDB" id="A0A9P0I195"/>
<evidence type="ECO:0000256" key="8">
    <source>
        <dbReference type="ARBA" id="ARBA00023134"/>
    </source>
</evidence>
<accession>A0A9P0I195</accession>
<reference evidence="14" key="1">
    <citation type="submission" date="2022-02" db="EMBL/GenBank/DDBJ databases">
        <authorList>
            <person name="King R."/>
        </authorList>
    </citation>
    <scope>NUCLEOTIDE SEQUENCE</scope>
</reference>
<dbReference type="InterPro" id="IPR030386">
    <property type="entry name" value="G_GB1_RHD3_dom"/>
</dbReference>
<keyword evidence="3" id="KW-0547">Nucleotide-binding</keyword>
<feature type="domain" description="GB1/RHD3-type G" evidence="13">
    <location>
        <begin position="51"/>
        <end position="301"/>
    </location>
</feature>
<dbReference type="GO" id="GO:0005525">
    <property type="term" value="F:GTP binding"/>
    <property type="evidence" value="ECO:0007669"/>
    <property type="project" value="UniProtKB-KW"/>
</dbReference>
<dbReference type="SUPFAM" id="SSF52540">
    <property type="entry name" value="P-loop containing nucleoside triphosphate hydrolases"/>
    <property type="match status" value="1"/>
</dbReference>
<dbReference type="GO" id="GO:0003924">
    <property type="term" value="F:GTPase activity"/>
    <property type="evidence" value="ECO:0007669"/>
    <property type="project" value="InterPro"/>
</dbReference>
<evidence type="ECO:0000256" key="1">
    <source>
        <dbReference type="ARBA" id="ARBA00004477"/>
    </source>
</evidence>
<dbReference type="SUPFAM" id="SSF48340">
    <property type="entry name" value="Interferon-induced guanylate-binding protein 1 (GBP1), C-terminal domain"/>
    <property type="match status" value="1"/>
</dbReference>
<dbReference type="Proteomes" id="UP001153321">
    <property type="component" value="Chromosome 16"/>
</dbReference>
<feature type="transmembrane region" description="Helical" evidence="12">
    <location>
        <begin position="433"/>
        <end position="453"/>
    </location>
</feature>
<dbReference type="InterPro" id="IPR003191">
    <property type="entry name" value="Guanylate-bd/ATL_C"/>
</dbReference>
<evidence type="ECO:0000313" key="15">
    <source>
        <dbReference type="Proteomes" id="UP001153321"/>
    </source>
</evidence>
<keyword evidence="9 12" id="KW-0472">Membrane</keyword>
<evidence type="ECO:0000256" key="6">
    <source>
        <dbReference type="ARBA" id="ARBA00022842"/>
    </source>
</evidence>
<evidence type="ECO:0000256" key="2">
    <source>
        <dbReference type="ARBA" id="ARBA00022692"/>
    </source>
</evidence>
<comment type="subcellular location">
    <subcellularLocation>
        <location evidence="1">Endoplasmic reticulum membrane</location>
        <topology evidence="1">Multi-pass membrane protein</topology>
    </subcellularLocation>
</comment>
<evidence type="ECO:0000256" key="7">
    <source>
        <dbReference type="ARBA" id="ARBA00022989"/>
    </source>
</evidence>
<keyword evidence="15" id="KW-1185">Reference proteome</keyword>
<comment type="catalytic activity">
    <reaction evidence="10">
        <text>GTP + H2O = GDP + phosphate + H(+)</text>
        <dbReference type="Rhea" id="RHEA:19669"/>
        <dbReference type="ChEBI" id="CHEBI:15377"/>
        <dbReference type="ChEBI" id="CHEBI:15378"/>
        <dbReference type="ChEBI" id="CHEBI:37565"/>
        <dbReference type="ChEBI" id="CHEBI:43474"/>
        <dbReference type="ChEBI" id="CHEBI:58189"/>
    </reaction>
    <physiologicalReaction direction="left-to-right" evidence="10">
        <dbReference type="Rhea" id="RHEA:19670"/>
    </physiologicalReaction>
</comment>
<dbReference type="InterPro" id="IPR036543">
    <property type="entry name" value="Guanylate-bd_C_sf"/>
</dbReference>
<evidence type="ECO:0000256" key="11">
    <source>
        <dbReference type="PROSITE-ProRule" id="PRU01052"/>
    </source>
</evidence>
<dbReference type="InterPro" id="IPR027417">
    <property type="entry name" value="P-loop_NTPase"/>
</dbReference>
<evidence type="ECO:0000259" key="13">
    <source>
        <dbReference type="PROSITE" id="PS51715"/>
    </source>
</evidence>
<dbReference type="FunFam" id="1.20.58.420:FF:000001">
    <property type="entry name" value="Atlastin-1 isoform 1"/>
    <property type="match status" value="1"/>
</dbReference>
<organism evidence="14 15">
    <name type="scientific">Spodoptera littoralis</name>
    <name type="common">Egyptian cotton leafworm</name>
    <dbReference type="NCBI Taxonomy" id="7109"/>
    <lineage>
        <taxon>Eukaryota</taxon>
        <taxon>Metazoa</taxon>
        <taxon>Ecdysozoa</taxon>
        <taxon>Arthropoda</taxon>
        <taxon>Hexapoda</taxon>
        <taxon>Insecta</taxon>
        <taxon>Pterygota</taxon>
        <taxon>Neoptera</taxon>
        <taxon>Endopterygota</taxon>
        <taxon>Lepidoptera</taxon>
        <taxon>Glossata</taxon>
        <taxon>Ditrysia</taxon>
        <taxon>Noctuoidea</taxon>
        <taxon>Noctuidae</taxon>
        <taxon>Amphipyrinae</taxon>
        <taxon>Spodoptera</taxon>
    </lineage>
</organism>
<comment type="similarity">
    <text evidence="11">Belongs to the TRAFAC class dynamin-like GTPase superfamily. GB1/RHD3 GTPase family.</text>
</comment>
<dbReference type="CDD" id="cd01851">
    <property type="entry name" value="GBP"/>
    <property type="match status" value="1"/>
</dbReference>
<keyword evidence="2 12" id="KW-0812">Transmembrane</keyword>
<dbReference type="EMBL" id="LR824547">
    <property type="protein sequence ID" value="CAH1637964.1"/>
    <property type="molecule type" value="Genomic_DNA"/>
</dbReference>
<name>A0A9P0I195_SPOLI</name>
<keyword evidence="6" id="KW-0460">Magnesium</keyword>
<evidence type="ECO:0000256" key="12">
    <source>
        <dbReference type="SAM" id="Phobius"/>
    </source>
</evidence>
<dbReference type="InterPro" id="IPR015894">
    <property type="entry name" value="Guanylate-bd_N"/>
</dbReference>
<dbReference type="PROSITE" id="PS51715">
    <property type="entry name" value="G_GB1_RHD3"/>
    <property type="match status" value="1"/>
</dbReference>
<dbReference type="GO" id="GO:0005789">
    <property type="term" value="C:endoplasmic reticulum membrane"/>
    <property type="evidence" value="ECO:0007669"/>
    <property type="project" value="UniProtKB-SubCell"/>
</dbReference>
<evidence type="ECO:0000313" key="14">
    <source>
        <dbReference type="EMBL" id="CAH1637964.1"/>
    </source>
</evidence>
<dbReference type="Pfam" id="PF02263">
    <property type="entry name" value="GBP"/>
    <property type="match status" value="1"/>
</dbReference>
<dbReference type="Gene3D" id="1.20.58.420">
    <property type="entry name" value="AHSP"/>
    <property type="match status" value="1"/>
</dbReference>
<evidence type="ECO:0000256" key="3">
    <source>
        <dbReference type="ARBA" id="ARBA00022741"/>
    </source>
</evidence>
<keyword evidence="7 12" id="KW-1133">Transmembrane helix</keyword>
<sequence>MSSTNIYSQLGKMASLRSGSGVQVVTPSEDHTFLLDEEALQKLLLRPDVKDRPVVLLSVAGAYRKGKSFLLDFFLRYLDHTYNNGDGGGEWLGTEDEALKGFPWLGGSERHTTGIHLWSQPFKATTSSGEKVVILLMDTQGTFDSNSTVKDNATVFALSTMLSSVLIYNLSQNIEEDDLQHLQLFTEYGRVALDETGGKPFQRLQFLVRDWSFAYDHPYGPVGGEQLLKKRLLVRDTQHEELQKVRQDIARCFEEVTCFLLPHPGLKVSTDPHFIGKLSDIDPEFKSCLKKLVPMLLAPENLVPKQIGGQKVKARDLLNYFKSYVDVFNSEELPNPMTILQATAEANNTSASSEARNVYETLMDEICGGTKPYLPQQVLEQEHHKCLNKALHSFDSKKKMGGEEMATKFKQLLVKDLEDLFDQLKAHNESKNMYRMFSTPAVFAALFLCGYLLSVLGDTFRVQTLVAIGQAVTIGAAVMLGVWIYTRMTGNLREVGIQLDDIANKIRSFQWPGGRQCGGPRRHHNTLCFPFCAGGAGPLPPPSARSAAAAAACSMPFSIHAWYVGFISWKTHTILITSLTKVSPMTLLYCL</sequence>